<reference evidence="1" key="2">
    <citation type="submission" date="2020-09" db="EMBL/GenBank/DDBJ databases">
        <authorList>
            <person name="Sun Q."/>
            <person name="Zhou Y."/>
        </authorList>
    </citation>
    <scope>NUCLEOTIDE SEQUENCE</scope>
    <source>
        <strain evidence="1">CGMCC 1.15179</strain>
    </source>
</reference>
<dbReference type="EMBL" id="BMHQ01000009">
    <property type="protein sequence ID" value="GGE22212.1"/>
    <property type="molecule type" value="Genomic_DNA"/>
</dbReference>
<accession>A0A8J2YAW9</accession>
<proteinExistence type="predicted"/>
<sequence length="51" mass="5533">MDPLFWLGFALAASPGPDFLLIALLQQSVTLFSFIRVAGALCIWCTSDSEV</sequence>
<dbReference type="Proteomes" id="UP000625210">
    <property type="component" value="Unassembled WGS sequence"/>
</dbReference>
<evidence type="ECO:0000313" key="2">
    <source>
        <dbReference type="Proteomes" id="UP000625210"/>
    </source>
</evidence>
<evidence type="ECO:0000313" key="1">
    <source>
        <dbReference type="EMBL" id="GGE22212.1"/>
    </source>
</evidence>
<gene>
    <name evidence="1" type="ORF">GCM10011571_25350</name>
</gene>
<protein>
    <submittedName>
        <fullName evidence="1">Uncharacterized protein</fullName>
    </submittedName>
</protein>
<comment type="caution">
    <text evidence="1">The sequence shown here is derived from an EMBL/GenBank/DDBJ whole genome shotgun (WGS) entry which is preliminary data.</text>
</comment>
<name>A0A8J2YAW9_9BACL</name>
<dbReference type="AlphaFoldDB" id="A0A8J2YAW9"/>
<organism evidence="1 2">
    <name type="scientific">Marinithermofilum abyssi</name>
    <dbReference type="NCBI Taxonomy" id="1571185"/>
    <lineage>
        <taxon>Bacteria</taxon>
        <taxon>Bacillati</taxon>
        <taxon>Bacillota</taxon>
        <taxon>Bacilli</taxon>
        <taxon>Bacillales</taxon>
        <taxon>Thermoactinomycetaceae</taxon>
        <taxon>Marinithermofilum</taxon>
    </lineage>
</organism>
<dbReference type="RefSeq" id="WP_188648264.1">
    <property type="nucleotide sequence ID" value="NZ_BMHQ01000009.1"/>
</dbReference>
<keyword evidence="2" id="KW-1185">Reference proteome</keyword>
<reference evidence="1" key="1">
    <citation type="journal article" date="2014" name="Int. J. Syst. Evol. Microbiol.">
        <title>Complete genome sequence of Corynebacterium casei LMG S-19264T (=DSM 44701T), isolated from a smear-ripened cheese.</title>
        <authorList>
            <consortium name="US DOE Joint Genome Institute (JGI-PGF)"/>
            <person name="Walter F."/>
            <person name="Albersmeier A."/>
            <person name="Kalinowski J."/>
            <person name="Ruckert C."/>
        </authorList>
    </citation>
    <scope>NUCLEOTIDE SEQUENCE</scope>
    <source>
        <strain evidence="1">CGMCC 1.15179</strain>
    </source>
</reference>